<reference evidence="15 16" key="1">
    <citation type="submission" date="2020-08" db="EMBL/GenBank/DDBJ databases">
        <title>Genomic Encyclopedia of Type Strains, Phase IV (KMG-IV): sequencing the most valuable type-strain genomes for metagenomic binning, comparative biology and taxonomic classification.</title>
        <authorList>
            <person name="Goeker M."/>
        </authorList>
    </citation>
    <scope>NUCLEOTIDE SEQUENCE [LARGE SCALE GENOMIC DNA]</scope>
    <source>
        <strain evidence="15 16">DSM 102044</strain>
    </source>
</reference>
<dbReference type="PANTHER" id="PTHR43024:SF1">
    <property type="entry name" value="UDP-N-ACETYLMURAMOYL-TRIPEPTIDE--D-ALANYL-D-ALANINE LIGASE"/>
    <property type="match status" value="1"/>
</dbReference>
<dbReference type="GO" id="GO:0071555">
    <property type="term" value="P:cell wall organization"/>
    <property type="evidence" value="ECO:0007669"/>
    <property type="project" value="UniProtKB-KW"/>
</dbReference>
<feature type="domain" description="Mur ligase N-terminal catalytic" evidence="12">
    <location>
        <begin position="14"/>
        <end position="85"/>
    </location>
</feature>
<proteinExistence type="inferred from homology"/>
<dbReference type="GO" id="GO:0051301">
    <property type="term" value="P:cell division"/>
    <property type="evidence" value="ECO:0007669"/>
    <property type="project" value="UniProtKB-KW"/>
</dbReference>
<organism evidence="15 16">
    <name type="scientific">Algoriphagus iocasae</name>
    <dbReference type="NCBI Taxonomy" id="1836499"/>
    <lineage>
        <taxon>Bacteria</taxon>
        <taxon>Pseudomonadati</taxon>
        <taxon>Bacteroidota</taxon>
        <taxon>Cytophagia</taxon>
        <taxon>Cytophagales</taxon>
        <taxon>Cyclobacteriaceae</taxon>
        <taxon>Algoriphagus</taxon>
    </lineage>
</organism>
<dbReference type="Proteomes" id="UP000588604">
    <property type="component" value="Unassembled WGS sequence"/>
</dbReference>
<comment type="subcellular location">
    <subcellularLocation>
        <location evidence="10 11">Cytoplasm</location>
    </subcellularLocation>
</comment>
<evidence type="ECO:0000256" key="4">
    <source>
        <dbReference type="ARBA" id="ARBA00022741"/>
    </source>
</evidence>
<evidence type="ECO:0000256" key="3">
    <source>
        <dbReference type="ARBA" id="ARBA00022618"/>
    </source>
</evidence>
<keyword evidence="6 10" id="KW-0133">Cell shape</keyword>
<dbReference type="SUPFAM" id="SSF53623">
    <property type="entry name" value="MurD-like peptide ligases, catalytic domain"/>
    <property type="match status" value="1"/>
</dbReference>
<keyword evidence="7 10" id="KW-0573">Peptidoglycan synthesis</keyword>
<dbReference type="GO" id="GO:0009252">
    <property type="term" value="P:peptidoglycan biosynthetic process"/>
    <property type="evidence" value="ECO:0007669"/>
    <property type="project" value="UniProtKB-UniRule"/>
</dbReference>
<gene>
    <name evidence="10" type="primary">murF</name>
    <name evidence="15" type="ORF">FHS59_002797</name>
</gene>
<evidence type="ECO:0000259" key="12">
    <source>
        <dbReference type="Pfam" id="PF01225"/>
    </source>
</evidence>
<keyword evidence="4 10" id="KW-0547">Nucleotide-binding</keyword>
<dbReference type="RefSeq" id="WP_184495868.1">
    <property type="nucleotide sequence ID" value="NZ_JACIJO010000002.1"/>
</dbReference>
<feature type="domain" description="Mur ligase central" evidence="14">
    <location>
        <begin position="98"/>
        <end position="277"/>
    </location>
</feature>
<keyword evidence="8 10" id="KW-0131">Cell cycle</keyword>
<dbReference type="GO" id="GO:0008360">
    <property type="term" value="P:regulation of cell shape"/>
    <property type="evidence" value="ECO:0007669"/>
    <property type="project" value="UniProtKB-KW"/>
</dbReference>
<evidence type="ECO:0000256" key="7">
    <source>
        <dbReference type="ARBA" id="ARBA00022984"/>
    </source>
</evidence>
<keyword evidence="3 10" id="KW-0132">Cell division</keyword>
<evidence type="ECO:0000256" key="1">
    <source>
        <dbReference type="ARBA" id="ARBA00022490"/>
    </source>
</evidence>
<dbReference type="GO" id="GO:0005524">
    <property type="term" value="F:ATP binding"/>
    <property type="evidence" value="ECO:0007669"/>
    <property type="project" value="UniProtKB-UniRule"/>
</dbReference>
<name>A0A841MNS0_9BACT</name>
<dbReference type="InterPro" id="IPR036565">
    <property type="entry name" value="Mur-like_cat_sf"/>
</dbReference>
<evidence type="ECO:0000256" key="2">
    <source>
        <dbReference type="ARBA" id="ARBA00022598"/>
    </source>
</evidence>
<keyword evidence="1 10" id="KW-0963">Cytoplasm</keyword>
<dbReference type="UniPathway" id="UPA00219"/>
<keyword evidence="5 10" id="KW-0067">ATP-binding</keyword>
<dbReference type="AlphaFoldDB" id="A0A841MNS0"/>
<keyword evidence="9 10" id="KW-0961">Cell wall biogenesis/degradation</keyword>
<dbReference type="InterPro" id="IPR051046">
    <property type="entry name" value="MurCDEF_CellWall_CoF430Synth"/>
</dbReference>
<keyword evidence="16" id="KW-1185">Reference proteome</keyword>
<dbReference type="SUPFAM" id="SSF63418">
    <property type="entry name" value="MurE/MurF N-terminal domain"/>
    <property type="match status" value="1"/>
</dbReference>
<dbReference type="Gene3D" id="3.40.1390.10">
    <property type="entry name" value="MurE/MurF, N-terminal domain"/>
    <property type="match status" value="1"/>
</dbReference>
<evidence type="ECO:0000256" key="9">
    <source>
        <dbReference type="ARBA" id="ARBA00023316"/>
    </source>
</evidence>
<comment type="similarity">
    <text evidence="10">Belongs to the MurCDEF family. MurF subfamily.</text>
</comment>
<evidence type="ECO:0000256" key="10">
    <source>
        <dbReference type="HAMAP-Rule" id="MF_02019"/>
    </source>
</evidence>
<feature type="binding site" evidence="10">
    <location>
        <begin position="99"/>
        <end position="105"/>
    </location>
    <ligand>
        <name>ATP</name>
        <dbReference type="ChEBI" id="CHEBI:30616"/>
    </ligand>
</feature>
<comment type="catalytic activity">
    <reaction evidence="10 11">
        <text>D-alanyl-D-alanine + UDP-N-acetyl-alpha-D-muramoyl-L-alanyl-gamma-D-glutamyl-meso-2,6-diaminopimelate + ATP = UDP-N-acetyl-alpha-D-muramoyl-L-alanyl-gamma-D-glutamyl-meso-2,6-diaminopimeloyl-D-alanyl-D-alanine + ADP + phosphate + H(+)</text>
        <dbReference type="Rhea" id="RHEA:28374"/>
        <dbReference type="ChEBI" id="CHEBI:15378"/>
        <dbReference type="ChEBI" id="CHEBI:30616"/>
        <dbReference type="ChEBI" id="CHEBI:43474"/>
        <dbReference type="ChEBI" id="CHEBI:57822"/>
        <dbReference type="ChEBI" id="CHEBI:61386"/>
        <dbReference type="ChEBI" id="CHEBI:83905"/>
        <dbReference type="ChEBI" id="CHEBI:456216"/>
        <dbReference type="EC" id="6.3.2.10"/>
    </reaction>
</comment>
<protein>
    <recommendedName>
        <fullName evidence="10 11">UDP-N-acetylmuramoyl-tripeptide--D-alanyl-D-alanine ligase</fullName>
        <ecNumber evidence="10 11">6.3.2.10</ecNumber>
    </recommendedName>
    <alternativeName>
        <fullName evidence="10">D-alanyl-D-alanine-adding enzyme</fullName>
    </alternativeName>
</protein>
<evidence type="ECO:0000313" key="16">
    <source>
        <dbReference type="Proteomes" id="UP000588604"/>
    </source>
</evidence>
<dbReference type="EC" id="6.3.2.10" evidence="10 11"/>
<sequence length="431" mass="47798">MNISILYKLFKNSTGVSTDTRKIEKGNVFFALKGPNFNANEFAPKALEMGASLVVIDDPAYFIEDDERYFLAKDALKMLQDLANYHRKQLSIPIIGLTGSNGKTTSKELLHAVLQKKYKTAATIGNLNNHIGVPLTLLSIGEDAEMAIVEMGANKQGDIQELCEIAEPTHGFITNIGKAHLEGMGGPEGVLKTKTELFQHLREHKGQVFINSQDPILSNLAKRFEHPILYPAKGDFCEVNFIEANPFVKFSVDGGEEVFLSSLIGAYNFGNIATALTIGKFFEVPMEEAIEAVISYKPSNMRSQLIEKRSNLIILDAYNANPSSMEVAIRTFGNMTGKKHKMIILGDMFELGDHAESEHAKLGEIVSEYDIDKVCFTGKLIVSALSKAPKALYFPDPFSFRNWLQDSQLEDYLILIKGSRGMKLEGLVDFI</sequence>
<dbReference type="Pfam" id="PF08245">
    <property type="entry name" value="Mur_ligase_M"/>
    <property type="match status" value="1"/>
</dbReference>
<dbReference type="GO" id="GO:0047480">
    <property type="term" value="F:UDP-N-acetylmuramoyl-tripeptide-D-alanyl-D-alanine ligase activity"/>
    <property type="evidence" value="ECO:0007669"/>
    <property type="project" value="UniProtKB-UniRule"/>
</dbReference>
<comment type="pathway">
    <text evidence="10 11">Cell wall biogenesis; peptidoglycan biosynthesis.</text>
</comment>
<dbReference type="Gene3D" id="3.40.1190.10">
    <property type="entry name" value="Mur-like, catalytic domain"/>
    <property type="match status" value="1"/>
</dbReference>
<dbReference type="InterPro" id="IPR035911">
    <property type="entry name" value="MurE/MurF_N"/>
</dbReference>
<evidence type="ECO:0000256" key="5">
    <source>
        <dbReference type="ARBA" id="ARBA00022840"/>
    </source>
</evidence>
<dbReference type="Pfam" id="PF01225">
    <property type="entry name" value="Mur_ligase"/>
    <property type="match status" value="1"/>
</dbReference>
<feature type="domain" description="Mur ligase C-terminal" evidence="13">
    <location>
        <begin position="301"/>
        <end position="420"/>
    </location>
</feature>
<evidence type="ECO:0000259" key="14">
    <source>
        <dbReference type="Pfam" id="PF08245"/>
    </source>
</evidence>
<dbReference type="NCBIfam" id="TIGR01143">
    <property type="entry name" value="murF"/>
    <property type="match status" value="1"/>
</dbReference>
<comment type="caution">
    <text evidence="15">The sequence shown here is derived from an EMBL/GenBank/DDBJ whole genome shotgun (WGS) entry which is preliminary data.</text>
</comment>
<dbReference type="Gene3D" id="3.90.190.20">
    <property type="entry name" value="Mur ligase, C-terminal domain"/>
    <property type="match status" value="1"/>
</dbReference>
<dbReference type="HAMAP" id="MF_02019">
    <property type="entry name" value="MurF"/>
    <property type="match status" value="1"/>
</dbReference>
<evidence type="ECO:0000256" key="11">
    <source>
        <dbReference type="RuleBase" id="RU004136"/>
    </source>
</evidence>
<dbReference type="InterPro" id="IPR036615">
    <property type="entry name" value="Mur_ligase_C_dom_sf"/>
</dbReference>
<evidence type="ECO:0000313" key="15">
    <source>
        <dbReference type="EMBL" id="MBB6327169.1"/>
    </source>
</evidence>
<dbReference type="InterPro" id="IPR004101">
    <property type="entry name" value="Mur_ligase_C"/>
</dbReference>
<dbReference type="EMBL" id="JACIJO010000002">
    <property type="protein sequence ID" value="MBB6327169.1"/>
    <property type="molecule type" value="Genomic_DNA"/>
</dbReference>
<dbReference type="InterPro" id="IPR013221">
    <property type="entry name" value="Mur_ligase_cen"/>
</dbReference>
<accession>A0A841MNS0</accession>
<dbReference type="SUPFAM" id="SSF53244">
    <property type="entry name" value="MurD-like peptide ligases, peptide-binding domain"/>
    <property type="match status" value="1"/>
</dbReference>
<dbReference type="Pfam" id="PF02875">
    <property type="entry name" value="Mur_ligase_C"/>
    <property type="match status" value="1"/>
</dbReference>
<dbReference type="GO" id="GO:0005737">
    <property type="term" value="C:cytoplasm"/>
    <property type="evidence" value="ECO:0007669"/>
    <property type="project" value="UniProtKB-SubCell"/>
</dbReference>
<dbReference type="InterPro" id="IPR000713">
    <property type="entry name" value="Mur_ligase_N"/>
</dbReference>
<keyword evidence="2 10" id="KW-0436">Ligase</keyword>
<evidence type="ECO:0000259" key="13">
    <source>
        <dbReference type="Pfam" id="PF02875"/>
    </source>
</evidence>
<dbReference type="PANTHER" id="PTHR43024">
    <property type="entry name" value="UDP-N-ACETYLMURAMOYL-TRIPEPTIDE--D-ALANYL-D-ALANINE LIGASE"/>
    <property type="match status" value="1"/>
</dbReference>
<evidence type="ECO:0000256" key="8">
    <source>
        <dbReference type="ARBA" id="ARBA00023306"/>
    </source>
</evidence>
<comment type="function">
    <text evidence="10 11">Involved in cell wall formation. Catalyzes the final step in the synthesis of UDP-N-acetylmuramoyl-pentapeptide, the precursor of murein.</text>
</comment>
<dbReference type="InterPro" id="IPR005863">
    <property type="entry name" value="UDP-N-AcMur_synth"/>
</dbReference>
<evidence type="ECO:0000256" key="6">
    <source>
        <dbReference type="ARBA" id="ARBA00022960"/>
    </source>
</evidence>